<dbReference type="GO" id="GO:0045271">
    <property type="term" value="C:respiratory chain complex I"/>
    <property type="evidence" value="ECO:0007669"/>
    <property type="project" value="UniProtKB-ARBA"/>
</dbReference>
<reference evidence="11" key="1">
    <citation type="submission" date="2025-08" db="UniProtKB">
        <authorList>
            <consortium name="RefSeq"/>
        </authorList>
    </citation>
    <scope>IDENTIFICATION</scope>
    <source>
        <tissue evidence="11">Whole body</tissue>
    </source>
</reference>
<dbReference type="InterPro" id="IPR039993">
    <property type="entry name" value="NDUFB10"/>
</dbReference>
<evidence type="ECO:0000256" key="9">
    <source>
        <dbReference type="ARBA" id="ARBA00023136"/>
    </source>
</evidence>
<evidence type="ECO:0000313" key="11">
    <source>
        <dbReference type="RefSeq" id="XP_024889391.1"/>
    </source>
</evidence>
<dbReference type="GeneID" id="112465857"/>
<dbReference type="GO" id="GO:0005743">
    <property type="term" value="C:mitochondrial inner membrane"/>
    <property type="evidence" value="ECO:0007669"/>
    <property type="project" value="UniProtKB-SubCell"/>
</dbReference>
<evidence type="ECO:0000313" key="10">
    <source>
        <dbReference type="Proteomes" id="UP000504618"/>
    </source>
</evidence>
<evidence type="ECO:0000256" key="2">
    <source>
        <dbReference type="ARBA" id="ARBA00008317"/>
    </source>
</evidence>
<keyword evidence="6" id="KW-0999">Mitochondrion inner membrane</keyword>
<organism evidence="10 11">
    <name type="scientific">Temnothorax curvispinosus</name>
    <dbReference type="NCBI Taxonomy" id="300111"/>
    <lineage>
        <taxon>Eukaryota</taxon>
        <taxon>Metazoa</taxon>
        <taxon>Ecdysozoa</taxon>
        <taxon>Arthropoda</taxon>
        <taxon>Hexapoda</taxon>
        <taxon>Insecta</taxon>
        <taxon>Pterygota</taxon>
        <taxon>Neoptera</taxon>
        <taxon>Endopterygota</taxon>
        <taxon>Hymenoptera</taxon>
        <taxon>Apocrita</taxon>
        <taxon>Aculeata</taxon>
        <taxon>Formicoidea</taxon>
        <taxon>Formicidae</taxon>
        <taxon>Myrmicinae</taxon>
        <taxon>Temnothorax</taxon>
    </lineage>
</organism>
<keyword evidence="9" id="KW-0472">Membrane</keyword>
<evidence type="ECO:0000256" key="8">
    <source>
        <dbReference type="ARBA" id="ARBA00023128"/>
    </source>
</evidence>
<keyword evidence="7" id="KW-0249">Electron transport</keyword>
<dbReference type="RefSeq" id="XP_024889391.1">
    <property type="nucleotide sequence ID" value="XM_025033623.1"/>
</dbReference>
<dbReference type="Pfam" id="PF10249">
    <property type="entry name" value="NDUFB10"/>
    <property type="match status" value="1"/>
</dbReference>
<keyword evidence="5" id="KW-0679">Respiratory chain</keyword>
<name>A0A6J1R8Y2_9HYME</name>
<protein>
    <recommendedName>
        <fullName evidence="3">NADH dehydrogenase [ubiquinone] 1 beta subcomplex subunit 10</fullName>
    </recommendedName>
</protein>
<dbReference type="Proteomes" id="UP000504618">
    <property type="component" value="Unplaced"/>
</dbReference>
<proteinExistence type="inferred from homology"/>
<dbReference type="CTD" id="44228"/>
<dbReference type="PANTHER" id="PTHR13094:SF1">
    <property type="entry name" value="NADH DEHYDROGENASE [UBIQUINONE] 1 BETA SUBCOMPLEX SUBUNIT 10"/>
    <property type="match status" value="1"/>
</dbReference>
<dbReference type="OrthoDB" id="6017729at2759"/>
<keyword evidence="4" id="KW-0813">Transport</keyword>
<keyword evidence="10" id="KW-1185">Reference proteome</keyword>
<dbReference type="InterPro" id="IPR019377">
    <property type="entry name" value="NADH_UbQ_OxRdtase_su10"/>
</dbReference>
<dbReference type="AlphaFoldDB" id="A0A6J1R8Y2"/>
<accession>A0A6J1R8Y2</accession>
<keyword evidence="8" id="KW-0496">Mitochondrion</keyword>
<evidence type="ECO:0000256" key="5">
    <source>
        <dbReference type="ARBA" id="ARBA00022660"/>
    </source>
</evidence>
<comment type="subcellular location">
    <subcellularLocation>
        <location evidence="1">Mitochondrion inner membrane</location>
        <topology evidence="1">Peripheral membrane protein</topology>
        <orientation evidence="1">Matrix side</orientation>
    </subcellularLocation>
</comment>
<evidence type="ECO:0000256" key="6">
    <source>
        <dbReference type="ARBA" id="ARBA00022792"/>
    </source>
</evidence>
<sequence>MAEKDNIMYKFMNTLFYVIDAPVTYVREKFVVPNQKKYPWYHQQYRRVPTIDECYTDDVVCYTEANCQFLRDKTVEEEILMILRSRFEQCSFYHGEADEHVCEPLRKTYEDAAVNWFVKYGEMGVALDVKHAYMKQKHRMIWERRHGPVGTGMKGDKA</sequence>
<evidence type="ECO:0000256" key="3">
    <source>
        <dbReference type="ARBA" id="ARBA00014109"/>
    </source>
</evidence>
<comment type="similarity">
    <text evidence="2">Belongs to the complex I NDUFB10 subunit family.</text>
</comment>
<gene>
    <name evidence="11" type="primary">LOC112465857</name>
</gene>
<evidence type="ECO:0000256" key="4">
    <source>
        <dbReference type="ARBA" id="ARBA00022448"/>
    </source>
</evidence>
<dbReference type="PANTHER" id="PTHR13094">
    <property type="entry name" value="NADH-UBIQUINONE OXIDOREDUCTASE PDSW SUBUNIT"/>
    <property type="match status" value="1"/>
</dbReference>
<evidence type="ECO:0000256" key="7">
    <source>
        <dbReference type="ARBA" id="ARBA00022982"/>
    </source>
</evidence>
<evidence type="ECO:0000256" key="1">
    <source>
        <dbReference type="ARBA" id="ARBA00004443"/>
    </source>
</evidence>